<dbReference type="KEGG" id="adu:110280189"/>
<dbReference type="GeneID" id="110280189"/>
<sequence>MLPPPPCHASPRGTQSRHRRPAQRCRPILPRRLGVRSQSRVAQRREEEKLTASPSPTELRAVPSWRRGHRAVILASSEREARWSSVSASLVCRETERRWEGERRTREGEAAAVTTATVSGGSLSSLCTSVPYTTVVAAERGRSRAAVLAAGASGRASTAGNAAAATELHCRSPLLLGADCWVAAEPVRRSPLFRFSRSSFGSSY</sequence>
<feature type="region of interest" description="Disordered" evidence="1">
    <location>
        <begin position="1"/>
        <end position="62"/>
    </location>
</feature>
<organism evidence="2 3">
    <name type="scientific">Arachis duranensis</name>
    <name type="common">Wild peanut</name>
    <dbReference type="NCBI Taxonomy" id="130453"/>
    <lineage>
        <taxon>Eukaryota</taxon>
        <taxon>Viridiplantae</taxon>
        <taxon>Streptophyta</taxon>
        <taxon>Embryophyta</taxon>
        <taxon>Tracheophyta</taxon>
        <taxon>Spermatophyta</taxon>
        <taxon>Magnoliopsida</taxon>
        <taxon>eudicotyledons</taxon>
        <taxon>Gunneridae</taxon>
        <taxon>Pentapetalae</taxon>
        <taxon>rosids</taxon>
        <taxon>fabids</taxon>
        <taxon>Fabales</taxon>
        <taxon>Fabaceae</taxon>
        <taxon>Papilionoideae</taxon>
        <taxon>50 kb inversion clade</taxon>
        <taxon>dalbergioids sensu lato</taxon>
        <taxon>Dalbergieae</taxon>
        <taxon>Pterocarpus clade</taxon>
        <taxon>Arachis</taxon>
    </lineage>
</organism>
<dbReference type="Proteomes" id="UP000515211">
    <property type="component" value="Chromosome 4"/>
</dbReference>
<accession>A0A9C6TWF3</accession>
<keyword evidence="2" id="KW-1185">Reference proteome</keyword>
<reference evidence="2" key="1">
    <citation type="journal article" date="2016" name="Nat. Genet.">
        <title>The genome sequences of Arachis duranensis and Arachis ipaensis, the diploid ancestors of cultivated peanut.</title>
        <authorList>
            <person name="Bertioli D.J."/>
            <person name="Cannon S.B."/>
            <person name="Froenicke L."/>
            <person name="Huang G."/>
            <person name="Farmer A.D."/>
            <person name="Cannon E.K."/>
            <person name="Liu X."/>
            <person name="Gao D."/>
            <person name="Clevenger J."/>
            <person name="Dash S."/>
            <person name="Ren L."/>
            <person name="Moretzsohn M.C."/>
            <person name="Shirasawa K."/>
            <person name="Huang W."/>
            <person name="Vidigal B."/>
            <person name="Abernathy B."/>
            <person name="Chu Y."/>
            <person name="Niederhuth C.E."/>
            <person name="Umale P."/>
            <person name="Araujo A.C."/>
            <person name="Kozik A."/>
            <person name="Kim K.D."/>
            <person name="Burow M.D."/>
            <person name="Varshney R.K."/>
            <person name="Wang X."/>
            <person name="Zhang X."/>
            <person name="Barkley N."/>
            <person name="Guimaraes P.M."/>
            <person name="Isobe S."/>
            <person name="Guo B."/>
            <person name="Liao B."/>
            <person name="Stalker H.T."/>
            <person name="Schmitz R.J."/>
            <person name="Scheffler B.E."/>
            <person name="Leal-Bertioli S.C."/>
            <person name="Xun X."/>
            <person name="Jackson S.A."/>
            <person name="Michelmore R."/>
            <person name="Ozias-Akins P."/>
        </authorList>
    </citation>
    <scope>NUCLEOTIDE SEQUENCE [LARGE SCALE GENOMIC DNA]</scope>
    <source>
        <strain evidence="2">cv. V14167</strain>
    </source>
</reference>
<gene>
    <name evidence="3" type="primary">LOC110280189</name>
</gene>
<reference evidence="3" key="2">
    <citation type="submission" date="2025-08" db="UniProtKB">
        <authorList>
            <consortium name="RefSeq"/>
        </authorList>
    </citation>
    <scope>IDENTIFICATION</scope>
    <source>
        <tissue evidence="3">Whole plant</tissue>
    </source>
</reference>
<evidence type="ECO:0000256" key="1">
    <source>
        <dbReference type="SAM" id="MobiDB-lite"/>
    </source>
</evidence>
<name>A0A9C6TWF3_ARADU</name>
<protein>
    <submittedName>
        <fullName evidence="3">Uncharacterized protein LOC110280189</fullName>
    </submittedName>
</protein>
<evidence type="ECO:0000313" key="3">
    <source>
        <dbReference type="RefSeq" id="XP_052115904.1"/>
    </source>
</evidence>
<proteinExistence type="predicted"/>
<dbReference type="RefSeq" id="XP_052115904.1">
    <property type="nucleotide sequence ID" value="XM_052259944.1"/>
</dbReference>
<evidence type="ECO:0000313" key="2">
    <source>
        <dbReference type="Proteomes" id="UP000515211"/>
    </source>
</evidence>
<dbReference type="AlphaFoldDB" id="A0A9C6TWF3"/>